<dbReference type="PANTHER" id="PTHR22957:SF263">
    <property type="entry name" value="MITOTIC CHECK POINT PROTEIN BUB2"/>
    <property type="match status" value="1"/>
</dbReference>
<protein>
    <submittedName>
        <fullName evidence="3">Cell division control protein-like protein</fullName>
    </submittedName>
</protein>
<feature type="domain" description="Rab-GAP TBC" evidence="2">
    <location>
        <begin position="37"/>
        <end position="280"/>
    </location>
</feature>
<dbReference type="InterPro" id="IPR000195">
    <property type="entry name" value="Rab-GAP-TBC_dom"/>
</dbReference>
<dbReference type="Gene3D" id="1.10.472.80">
    <property type="entry name" value="Ypt/Rab-GAP domain of gyp1p, domain 3"/>
    <property type="match status" value="1"/>
</dbReference>
<evidence type="ECO:0000256" key="1">
    <source>
        <dbReference type="SAM" id="MobiDB-lite"/>
    </source>
</evidence>
<feature type="compositionally biased region" description="Polar residues" evidence="1">
    <location>
        <begin position="151"/>
        <end position="168"/>
    </location>
</feature>
<dbReference type="PANTHER" id="PTHR22957">
    <property type="entry name" value="TBC1 DOMAIN FAMILY MEMBER GTPASE-ACTIVATING PROTEIN"/>
    <property type="match status" value="1"/>
</dbReference>
<organism evidence="3 4">
    <name type="scientific">Aulographum hederae CBS 113979</name>
    <dbReference type="NCBI Taxonomy" id="1176131"/>
    <lineage>
        <taxon>Eukaryota</taxon>
        <taxon>Fungi</taxon>
        <taxon>Dikarya</taxon>
        <taxon>Ascomycota</taxon>
        <taxon>Pezizomycotina</taxon>
        <taxon>Dothideomycetes</taxon>
        <taxon>Pleosporomycetidae</taxon>
        <taxon>Aulographales</taxon>
        <taxon>Aulographaceae</taxon>
    </lineage>
</organism>
<dbReference type="EMBL" id="ML977144">
    <property type="protein sequence ID" value="KAF1989566.1"/>
    <property type="molecule type" value="Genomic_DNA"/>
</dbReference>
<evidence type="ECO:0000259" key="2">
    <source>
        <dbReference type="PROSITE" id="PS50086"/>
    </source>
</evidence>
<dbReference type="AlphaFoldDB" id="A0A6G1H8L7"/>
<dbReference type="GO" id="GO:0051301">
    <property type="term" value="P:cell division"/>
    <property type="evidence" value="ECO:0007669"/>
    <property type="project" value="UniProtKB-KW"/>
</dbReference>
<accession>A0A6G1H8L7</accession>
<feature type="region of interest" description="Disordered" evidence="1">
    <location>
        <begin position="125"/>
        <end position="168"/>
    </location>
</feature>
<dbReference type="InterPro" id="IPR035969">
    <property type="entry name" value="Rab-GAP_TBC_sf"/>
</dbReference>
<dbReference type="SUPFAM" id="SSF47923">
    <property type="entry name" value="Ypt/Rab-GAP domain of gyp1p"/>
    <property type="match status" value="3"/>
</dbReference>
<reference evidence="3" key="1">
    <citation type="journal article" date="2020" name="Stud. Mycol.">
        <title>101 Dothideomycetes genomes: a test case for predicting lifestyles and emergence of pathogens.</title>
        <authorList>
            <person name="Haridas S."/>
            <person name="Albert R."/>
            <person name="Binder M."/>
            <person name="Bloem J."/>
            <person name="Labutti K."/>
            <person name="Salamov A."/>
            <person name="Andreopoulos B."/>
            <person name="Baker S."/>
            <person name="Barry K."/>
            <person name="Bills G."/>
            <person name="Bluhm B."/>
            <person name="Cannon C."/>
            <person name="Castanera R."/>
            <person name="Culley D."/>
            <person name="Daum C."/>
            <person name="Ezra D."/>
            <person name="Gonzalez J."/>
            <person name="Henrissat B."/>
            <person name="Kuo A."/>
            <person name="Liang C."/>
            <person name="Lipzen A."/>
            <person name="Lutzoni F."/>
            <person name="Magnuson J."/>
            <person name="Mondo S."/>
            <person name="Nolan M."/>
            <person name="Ohm R."/>
            <person name="Pangilinan J."/>
            <person name="Park H.-J."/>
            <person name="Ramirez L."/>
            <person name="Alfaro M."/>
            <person name="Sun H."/>
            <person name="Tritt A."/>
            <person name="Yoshinaga Y."/>
            <person name="Zwiers L.-H."/>
            <person name="Turgeon B."/>
            <person name="Goodwin S."/>
            <person name="Spatafora J."/>
            <person name="Crous P."/>
            <person name="Grigoriev I."/>
        </authorList>
    </citation>
    <scope>NUCLEOTIDE SEQUENCE</scope>
    <source>
        <strain evidence="3">CBS 113979</strain>
    </source>
</reference>
<name>A0A6G1H8L7_9PEZI</name>
<dbReference type="Gene3D" id="1.10.8.270">
    <property type="entry name" value="putative rabgap domain of human tbc1 domain family member 14 like domains"/>
    <property type="match status" value="2"/>
</dbReference>
<keyword evidence="3" id="KW-0132">Cell division</keyword>
<sequence>MASLNEILTRGPQGNLAQSLDDIRYAILANGIPSASNGMSEIRIYVWLILLNARPISTDIYLDLVRQGPSPVYAKIHHDTFRTFKGDPLFRMRVTENSLSRLLNAIAWKLTDAHEARVNGWMSPPTMSVAGDNPSSPSHGAHTPEQDLGVSRSSMTVETNSQSGDTNDASQVGYVQGMNVLAGPFLYAARSEAEAFVLFETFIAKECPGYIRGGRMDGVHKGVQLVDEVLEIIDPKLFNYLASKGMKAVLYAFKSVETLCACTPPLPEVLALWDFLFAYGAHLNIVCIVAHLVLIRDQLLNAASPNQILSKMPNLQAEKIKAICISFVPRIPDELYERIIQHAK</sequence>
<dbReference type="GO" id="GO:0031030">
    <property type="term" value="P:negative regulation of septation initiation signaling"/>
    <property type="evidence" value="ECO:0007669"/>
    <property type="project" value="TreeGrafter"/>
</dbReference>
<dbReference type="FunFam" id="1.10.472.80:FF:000026">
    <property type="entry name" value="Mitotic check point protein (Bub2)"/>
    <property type="match status" value="1"/>
</dbReference>
<evidence type="ECO:0000313" key="4">
    <source>
        <dbReference type="Proteomes" id="UP000800041"/>
    </source>
</evidence>
<gene>
    <name evidence="3" type="ORF">K402DRAFT_326396</name>
</gene>
<dbReference type="GO" id="GO:0005096">
    <property type="term" value="F:GTPase activator activity"/>
    <property type="evidence" value="ECO:0007669"/>
    <property type="project" value="TreeGrafter"/>
</dbReference>
<dbReference type="Proteomes" id="UP000800041">
    <property type="component" value="Unassembled WGS sequence"/>
</dbReference>
<evidence type="ECO:0000313" key="3">
    <source>
        <dbReference type="EMBL" id="KAF1989566.1"/>
    </source>
</evidence>
<dbReference type="GO" id="GO:0044732">
    <property type="term" value="C:mitotic spindle pole body"/>
    <property type="evidence" value="ECO:0007669"/>
    <property type="project" value="TreeGrafter"/>
</dbReference>
<dbReference type="PROSITE" id="PS50086">
    <property type="entry name" value="TBC_RABGAP"/>
    <property type="match status" value="1"/>
</dbReference>
<proteinExistence type="predicted"/>
<dbReference type="Pfam" id="PF00566">
    <property type="entry name" value="RabGAP-TBC"/>
    <property type="match status" value="1"/>
</dbReference>
<dbReference type="SMART" id="SM00164">
    <property type="entry name" value="TBC"/>
    <property type="match status" value="1"/>
</dbReference>
<dbReference type="OrthoDB" id="10263206at2759"/>
<keyword evidence="4" id="KW-1185">Reference proteome</keyword>
<keyword evidence="3" id="KW-0131">Cell cycle</keyword>